<sequence>MDETDALRKAFGAAEVPSQAAENRARAALQQRISSKEQRVSTKGRHRRTRFAITAGVAVAAAAAVVAAVVVTRDDDHAPAPKAAPATSSPATSVLPYARPASAAEYLENAAWTAERKPWTDPRPDQFMYIETLELRNKPSYENQHPNDPIRPDLAEKRKVQQWDSVDGQSMARFDNGKLVVTKRGEGNQFWDRIAWSTITSMTSPDKVPDGVPGPGSMGIMLDAFIGQYVVPPNVQAAIFRHLAQSPGMTMNPDAVNIDGRPAVGLGRIIEGYLSQELLFDKQTYQFIGERLVAIKDHVTHGDDGDAVSHKGDVYRQVIYSKMIIVDRPGDTQ</sequence>
<keyword evidence="2" id="KW-1133">Transmembrane helix</keyword>
<comment type="caution">
    <text evidence="3">The sequence shown here is derived from an EMBL/GenBank/DDBJ whole genome shotgun (WGS) entry which is preliminary data.</text>
</comment>
<feature type="transmembrane region" description="Helical" evidence="2">
    <location>
        <begin position="51"/>
        <end position="71"/>
    </location>
</feature>
<keyword evidence="2" id="KW-0812">Transmembrane</keyword>
<accession>A0ABP8DE28</accession>
<gene>
    <name evidence="3" type="ORF">GCM10022255_055660</name>
</gene>
<protein>
    <recommendedName>
        <fullName evidence="5">Tat pathway signal sequence domain protein</fullName>
    </recommendedName>
</protein>
<evidence type="ECO:0000256" key="1">
    <source>
        <dbReference type="SAM" id="MobiDB-lite"/>
    </source>
</evidence>
<evidence type="ECO:0000313" key="3">
    <source>
        <dbReference type="EMBL" id="GAA4253721.1"/>
    </source>
</evidence>
<evidence type="ECO:0000313" key="4">
    <source>
        <dbReference type="Proteomes" id="UP001500620"/>
    </source>
</evidence>
<keyword evidence="2" id="KW-0472">Membrane</keyword>
<reference evidence="4" key="1">
    <citation type="journal article" date="2019" name="Int. J. Syst. Evol. Microbiol.">
        <title>The Global Catalogue of Microorganisms (GCM) 10K type strain sequencing project: providing services to taxonomists for standard genome sequencing and annotation.</title>
        <authorList>
            <consortium name="The Broad Institute Genomics Platform"/>
            <consortium name="The Broad Institute Genome Sequencing Center for Infectious Disease"/>
            <person name="Wu L."/>
            <person name="Ma J."/>
        </authorList>
    </citation>
    <scope>NUCLEOTIDE SEQUENCE [LARGE SCALE GENOMIC DNA]</scope>
    <source>
        <strain evidence="4">JCM 17441</strain>
    </source>
</reference>
<evidence type="ECO:0008006" key="5">
    <source>
        <dbReference type="Google" id="ProtNLM"/>
    </source>
</evidence>
<dbReference type="EMBL" id="BAABAT010000016">
    <property type="protein sequence ID" value="GAA4253721.1"/>
    <property type="molecule type" value="Genomic_DNA"/>
</dbReference>
<keyword evidence="4" id="KW-1185">Reference proteome</keyword>
<feature type="region of interest" description="Disordered" evidence="1">
    <location>
        <begin position="1"/>
        <end position="20"/>
    </location>
</feature>
<evidence type="ECO:0000256" key="2">
    <source>
        <dbReference type="SAM" id="Phobius"/>
    </source>
</evidence>
<dbReference type="Proteomes" id="UP001500620">
    <property type="component" value="Unassembled WGS sequence"/>
</dbReference>
<organism evidence="3 4">
    <name type="scientific">Dactylosporangium darangshiense</name>
    <dbReference type="NCBI Taxonomy" id="579108"/>
    <lineage>
        <taxon>Bacteria</taxon>
        <taxon>Bacillati</taxon>
        <taxon>Actinomycetota</taxon>
        <taxon>Actinomycetes</taxon>
        <taxon>Micromonosporales</taxon>
        <taxon>Micromonosporaceae</taxon>
        <taxon>Dactylosporangium</taxon>
    </lineage>
</organism>
<proteinExistence type="predicted"/>
<dbReference type="RefSeq" id="WP_345130777.1">
    <property type="nucleotide sequence ID" value="NZ_BAABAT010000016.1"/>
</dbReference>
<name>A0ABP8DE28_9ACTN</name>